<dbReference type="PANTHER" id="PTHR10253">
    <property type="entry name" value="POLYCOMB PROTEIN"/>
    <property type="match status" value="1"/>
</dbReference>
<dbReference type="OrthoDB" id="7318948at2759"/>
<evidence type="ECO:0000256" key="1">
    <source>
        <dbReference type="ARBA" id="ARBA00008075"/>
    </source>
</evidence>
<keyword evidence="4" id="KW-0805">Transcription regulation</keyword>
<dbReference type="Gene3D" id="2.130.10.10">
    <property type="entry name" value="YVTN repeat-like/Quinoprotein amine dehydrogenase"/>
    <property type="match status" value="1"/>
</dbReference>
<accession>A0A194VWY3</accession>
<dbReference type="InterPro" id="IPR015943">
    <property type="entry name" value="WD40/YVTN_repeat-like_dom_sf"/>
</dbReference>
<dbReference type="Pfam" id="PF00400">
    <property type="entry name" value="WD40"/>
    <property type="match status" value="2"/>
</dbReference>
<dbReference type="PROSITE" id="PS50294">
    <property type="entry name" value="WD_REPEATS_REGION"/>
    <property type="match status" value="2"/>
</dbReference>
<dbReference type="AlphaFoldDB" id="A0A194VWY3"/>
<dbReference type="EMBL" id="CM003101">
    <property type="protein sequence ID" value="KUI68746.1"/>
    <property type="molecule type" value="Genomic_DNA"/>
</dbReference>
<reference evidence="8" key="1">
    <citation type="submission" date="2014-12" db="EMBL/GenBank/DDBJ databases">
        <title>Genome Sequence of Valsa Canker Pathogens Uncovers a Specific Adaption of Colonization on Woody Bark.</title>
        <authorList>
            <person name="Yin Z."/>
            <person name="Liu H."/>
            <person name="Gao X."/>
            <person name="Li Z."/>
            <person name="Song N."/>
            <person name="Ke X."/>
            <person name="Dai Q."/>
            <person name="Wu Y."/>
            <person name="Sun Y."/>
            <person name="Xu J.-R."/>
            <person name="Kang Z.K."/>
            <person name="Wang L."/>
            <person name="Huang L."/>
        </authorList>
    </citation>
    <scope>NUCLEOTIDE SEQUENCE [LARGE SCALE GENOMIC DNA]</scope>
    <source>
        <strain evidence="8">03-8</strain>
    </source>
</reference>
<keyword evidence="9" id="KW-1185">Reference proteome</keyword>
<name>A0A194VWY3_CYTMA</name>
<keyword evidence="3" id="KW-0677">Repeat</keyword>
<feature type="region of interest" description="Disordered" evidence="7">
    <location>
        <begin position="504"/>
        <end position="552"/>
    </location>
</feature>
<dbReference type="SMART" id="SM00320">
    <property type="entry name" value="WD40"/>
    <property type="match status" value="4"/>
</dbReference>
<protein>
    <submittedName>
        <fullName evidence="8">Polycomb protein esc</fullName>
    </submittedName>
</protein>
<dbReference type="SMR" id="A0A194VWY3"/>
<dbReference type="InterPro" id="IPR036322">
    <property type="entry name" value="WD40_repeat_dom_sf"/>
</dbReference>
<gene>
    <name evidence="8" type="ORF">VM1G_04445</name>
</gene>
<feature type="repeat" description="WD" evidence="6">
    <location>
        <begin position="145"/>
        <end position="180"/>
    </location>
</feature>
<organism evidence="8 9">
    <name type="scientific">Cytospora mali</name>
    <name type="common">Apple Valsa canker fungus</name>
    <name type="synonym">Valsa mali</name>
    <dbReference type="NCBI Taxonomy" id="578113"/>
    <lineage>
        <taxon>Eukaryota</taxon>
        <taxon>Fungi</taxon>
        <taxon>Dikarya</taxon>
        <taxon>Ascomycota</taxon>
        <taxon>Pezizomycotina</taxon>
        <taxon>Sordariomycetes</taxon>
        <taxon>Sordariomycetidae</taxon>
        <taxon>Diaporthales</taxon>
        <taxon>Cytosporaceae</taxon>
        <taxon>Cytospora</taxon>
    </lineage>
</organism>
<dbReference type="PROSITE" id="PS50082">
    <property type="entry name" value="WD_REPEATS_2"/>
    <property type="match status" value="2"/>
</dbReference>
<feature type="repeat" description="WD" evidence="6">
    <location>
        <begin position="194"/>
        <end position="227"/>
    </location>
</feature>
<evidence type="ECO:0000256" key="5">
    <source>
        <dbReference type="ARBA" id="ARBA00023163"/>
    </source>
</evidence>
<evidence type="ECO:0000256" key="3">
    <source>
        <dbReference type="ARBA" id="ARBA00022737"/>
    </source>
</evidence>
<dbReference type="SUPFAM" id="SSF50978">
    <property type="entry name" value="WD40 repeat-like"/>
    <property type="match status" value="1"/>
</dbReference>
<evidence type="ECO:0000256" key="2">
    <source>
        <dbReference type="ARBA" id="ARBA00022574"/>
    </source>
</evidence>
<comment type="similarity">
    <text evidence="1">Belongs to the WD repeat ESC family.</text>
</comment>
<feature type="compositionally biased region" description="Polar residues" evidence="7">
    <location>
        <begin position="512"/>
        <end position="530"/>
    </location>
</feature>
<evidence type="ECO:0000256" key="4">
    <source>
        <dbReference type="ARBA" id="ARBA00023015"/>
    </source>
</evidence>
<dbReference type="InterPro" id="IPR001680">
    <property type="entry name" value="WD40_rpt"/>
</dbReference>
<evidence type="ECO:0000256" key="7">
    <source>
        <dbReference type="SAM" id="MobiDB-lite"/>
    </source>
</evidence>
<dbReference type="Proteomes" id="UP000078559">
    <property type="component" value="Chromosome 4"/>
</dbReference>
<evidence type="ECO:0000256" key="6">
    <source>
        <dbReference type="PROSITE-ProRule" id="PRU00221"/>
    </source>
</evidence>
<keyword evidence="2 6" id="KW-0853">WD repeat</keyword>
<dbReference type="InterPro" id="IPR051243">
    <property type="entry name" value="PcG_WD-repeat"/>
</dbReference>
<proteinExistence type="inferred from homology"/>
<keyword evidence="5" id="KW-0804">Transcription</keyword>
<evidence type="ECO:0000313" key="8">
    <source>
        <dbReference type="EMBL" id="KUI68746.1"/>
    </source>
</evidence>
<sequence length="552" mass="61646">MAPAPQEPSEWDLPRLRASFGFEGTETLVRSTLRRHQQKTPSNAHDDIAEFFDVKFYPYDPVGSDPIFAAVSKKHVVVCRLSQVDGNLNPCELIRVIRDDDPQAVNCSCCWSKEPGTERALLCVAGADAKIKVYNIKEGKLFTTFVGHGGEINDLVTSPDNPQIIASASDDTTVRLWSLDPVHAKQPCVCLLGGEGHSWSLLSTAFHSTGRYILSAGHDQVINLWTVPDLPTQHVDSPIVVHYPHFSTSEVHFGLIDCVAFYGDLILSRACHEDKIVLWRIEGFSSDDPPPLPSTAPTAYDQARTTRSAFAPVNSPSCPSLWVRLLQFETQNCGPQFFLRFSMHHVYGQHPILCFCNAKNEIMAWDMARLTGYQDYINKIRDPDRDPDQRVKRPGWLVPVHHRAKKVDVKLDPVYTAAIAMRPVGYHDPFDIEKYLLQEQTPETVESWQSKYDTSNPFKLIKPHRSETLGGPRFVGRQVAWSPEGEWCVIVGSQNTAVIMQRWAKGGRHSQSRQNSHVPSEAAQSRQGTAVVSGGNEASRANSFPAQPEAIM</sequence>
<evidence type="ECO:0000313" key="9">
    <source>
        <dbReference type="Proteomes" id="UP000078559"/>
    </source>
</evidence>